<reference evidence="3 4" key="1">
    <citation type="submission" date="2015-07" db="EMBL/GenBank/DDBJ databases">
        <title>The genome of Pseudoloma neurophilia, a relevant intracellular parasite of the zebrafish.</title>
        <authorList>
            <person name="Ndikumana S."/>
            <person name="Pelin A."/>
            <person name="Sanders J."/>
            <person name="Corradi N."/>
        </authorList>
    </citation>
    <scope>NUCLEOTIDE SEQUENCE [LARGE SCALE GENOMIC DNA]</scope>
    <source>
        <strain evidence="3 4">MK1</strain>
    </source>
</reference>
<dbReference type="VEuPathDB" id="MicrosporidiaDB:M153_1100033081"/>
<dbReference type="AlphaFoldDB" id="A0A0R0M860"/>
<feature type="coiled-coil region" evidence="1">
    <location>
        <begin position="264"/>
        <end position="344"/>
    </location>
</feature>
<protein>
    <submittedName>
        <fullName evidence="3">Uncharacterized protein</fullName>
    </submittedName>
</protein>
<dbReference type="EMBL" id="LGUB01000002">
    <property type="protein sequence ID" value="KRH95249.1"/>
    <property type="molecule type" value="Genomic_DNA"/>
</dbReference>
<keyword evidence="1" id="KW-0175">Coiled coil</keyword>
<feature type="coiled-coil region" evidence="1">
    <location>
        <begin position="101"/>
        <end position="135"/>
    </location>
</feature>
<comment type="caution">
    <text evidence="3">The sequence shown here is derived from an EMBL/GenBank/DDBJ whole genome shotgun (WGS) entry which is preliminary data.</text>
</comment>
<sequence>MKKRLESFVNEGISVISSLISENTSSSKNKQSETEKVNKNNKTVDNLKNDQFIDENVDNSVFYDADDSETYLFDDSIGFSQELIVNKDDEVVEEKESEHTVDVEKQHIKQLNHEITDLQEKLDQSRSEIDFLKENQAKIIHQAIKEHAVHKQMVFNYDNIVLENILQAKQSKNISEEKVSVVELDHTMENLSIHNKDYRTVSKSYIDTQSNNVHSAKYSTSLIEKLSYSNDKKHESLIETGISQEERSTTNISFSETNRLLCALREKDNLIKDINQKMENLYTEKAKLELSLNVLQKDLIRSQENKEMYTFLASEEIESLKNTIESLRDQLEFERSKNNKIKADLIDTRKKCVEMVVAVEILTKEM</sequence>
<evidence type="ECO:0000256" key="1">
    <source>
        <dbReference type="SAM" id="Coils"/>
    </source>
</evidence>
<gene>
    <name evidence="3" type="ORF">M153_1100033081</name>
</gene>
<feature type="region of interest" description="Disordered" evidence="2">
    <location>
        <begin position="22"/>
        <end position="43"/>
    </location>
</feature>
<keyword evidence="4" id="KW-1185">Reference proteome</keyword>
<evidence type="ECO:0000313" key="3">
    <source>
        <dbReference type="EMBL" id="KRH95249.1"/>
    </source>
</evidence>
<accession>A0A0R0M860</accession>
<organism evidence="3 4">
    <name type="scientific">Pseudoloma neurophilia</name>
    <dbReference type="NCBI Taxonomy" id="146866"/>
    <lineage>
        <taxon>Eukaryota</taxon>
        <taxon>Fungi</taxon>
        <taxon>Fungi incertae sedis</taxon>
        <taxon>Microsporidia</taxon>
        <taxon>Pseudoloma</taxon>
    </lineage>
</organism>
<dbReference type="Proteomes" id="UP000051530">
    <property type="component" value="Unassembled WGS sequence"/>
</dbReference>
<name>A0A0R0M860_9MICR</name>
<proteinExistence type="predicted"/>
<evidence type="ECO:0000256" key="2">
    <source>
        <dbReference type="SAM" id="MobiDB-lite"/>
    </source>
</evidence>
<evidence type="ECO:0000313" key="4">
    <source>
        <dbReference type="Proteomes" id="UP000051530"/>
    </source>
</evidence>